<dbReference type="RefSeq" id="WP_006739220.1">
    <property type="nucleotide sequence ID" value="NZ_AEUZ02000001.1"/>
</dbReference>
<evidence type="ECO:0000313" key="6">
    <source>
        <dbReference type="Proteomes" id="UP000005388"/>
    </source>
</evidence>
<evidence type="ECO:0000259" key="4">
    <source>
        <dbReference type="PROSITE" id="PS01124"/>
    </source>
</evidence>
<accession>G5KE91</accession>
<keyword evidence="3" id="KW-0804">Transcription</keyword>
<keyword evidence="2" id="KW-0238">DNA-binding</keyword>
<dbReference type="PROSITE" id="PS01124">
    <property type="entry name" value="HTH_ARAC_FAMILY_2"/>
    <property type="match status" value="1"/>
</dbReference>
<dbReference type="InterPro" id="IPR014710">
    <property type="entry name" value="RmlC-like_jellyroll"/>
</dbReference>
<dbReference type="AlphaFoldDB" id="G5KE91"/>
<dbReference type="EMBL" id="AEUZ02000001">
    <property type="protein sequence ID" value="EHJ56462.1"/>
    <property type="molecule type" value="Genomic_DNA"/>
</dbReference>
<dbReference type="PRINTS" id="PR00032">
    <property type="entry name" value="HTHARAC"/>
</dbReference>
<dbReference type="GO" id="GO:0003700">
    <property type="term" value="F:DNA-binding transcription factor activity"/>
    <property type="evidence" value="ECO:0007669"/>
    <property type="project" value="InterPro"/>
</dbReference>
<feature type="domain" description="HTH araC/xylS-type" evidence="4">
    <location>
        <begin position="188"/>
        <end position="286"/>
    </location>
</feature>
<dbReference type="PANTHER" id="PTHR43280:SF28">
    <property type="entry name" value="HTH-TYPE TRANSCRIPTIONAL ACTIVATOR RHAS"/>
    <property type="match status" value="1"/>
</dbReference>
<dbReference type="SUPFAM" id="SSF51215">
    <property type="entry name" value="Regulatory protein AraC"/>
    <property type="match status" value="1"/>
</dbReference>
<sequence>MSDNQTYIKDKASEFPFTYTYSHLSPEDPEIMYHWHPELEMIYIVEGSATFYINNQQFHSQAGDIILIQPTFLHAIKPLKRTSQISKSFSIHLDQLGRANVENFSQRYLQPLHTGLFLLRPRIQEGMAGYDAIKSCLLEIYNLVSEQTLYYDMMLKAKLHELLYLLFKNRHVYRHYSDDNYQKYEKLKELISYINDHLADSLTIEGLADYFGYSRNQFMLIFKKHTGQTCFDFIQQTRLNKACEYLIQTDLAIAEVARKTGFNNLSNFNRQFQKHLNQTPLHFRKSQGK</sequence>
<keyword evidence="6" id="KW-1185">Reference proteome</keyword>
<dbReference type="GO" id="GO:0043565">
    <property type="term" value="F:sequence-specific DNA binding"/>
    <property type="evidence" value="ECO:0007669"/>
    <property type="project" value="InterPro"/>
</dbReference>
<dbReference type="InterPro" id="IPR003313">
    <property type="entry name" value="AraC-bd"/>
</dbReference>
<keyword evidence="1" id="KW-0805">Transcription regulation</keyword>
<comment type="caution">
    <text evidence="5">The sequence shown here is derived from an EMBL/GenBank/DDBJ whole genome shotgun (WGS) entry which is preliminary data.</text>
</comment>
<name>G5KE91_9STRE</name>
<dbReference type="PROSITE" id="PS00041">
    <property type="entry name" value="HTH_ARAC_FAMILY_1"/>
    <property type="match status" value="1"/>
</dbReference>
<dbReference type="CDD" id="cd02208">
    <property type="entry name" value="cupin_RmlC-like"/>
    <property type="match status" value="1"/>
</dbReference>
<proteinExistence type="predicted"/>
<dbReference type="InterPro" id="IPR037923">
    <property type="entry name" value="HTH-like"/>
</dbReference>
<dbReference type="SUPFAM" id="SSF46689">
    <property type="entry name" value="Homeodomain-like"/>
    <property type="match status" value="2"/>
</dbReference>
<dbReference type="Pfam" id="PF02311">
    <property type="entry name" value="AraC_binding"/>
    <property type="match status" value="1"/>
</dbReference>
<dbReference type="Gene3D" id="2.60.120.10">
    <property type="entry name" value="Jelly Rolls"/>
    <property type="match status" value="1"/>
</dbReference>
<gene>
    <name evidence="5" type="ORF">STRUR_2029</name>
</gene>
<dbReference type="SMART" id="SM00342">
    <property type="entry name" value="HTH_ARAC"/>
    <property type="match status" value="1"/>
</dbReference>
<reference evidence="5 6" key="1">
    <citation type="journal article" date="2014" name="Int. J. Syst. Evol. Microbiol.">
        <title>Phylogenomics and the dynamic genome evolution of the genus Streptococcus.</title>
        <authorList>
            <consortium name="The Broad Institute Genome Sequencing Platform"/>
            <person name="Richards V.P."/>
            <person name="Palmer S.R."/>
            <person name="Pavinski Bitar P.D."/>
            <person name="Qin X."/>
            <person name="Weinstock G.M."/>
            <person name="Highlander S.K."/>
            <person name="Town C.D."/>
            <person name="Burne R.A."/>
            <person name="Stanhope M.J."/>
        </authorList>
    </citation>
    <scope>NUCLEOTIDE SEQUENCE [LARGE SCALE GENOMIC DNA]</scope>
    <source>
        <strain evidence="5 6">2285-97</strain>
    </source>
</reference>
<organism evidence="5 6">
    <name type="scientific">Streptococcus urinalis 2285-97</name>
    <dbReference type="NCBI Taxonomy" id="764291"/>
    <lineage>
        <taxon>Bacteria</taxon>
        <taxon>Bacillati</taxon>
        <taxon>Bacillota</taxon>
        <taxon>Bacilli</taxon>
        <taxon>Lactobacillales</taxon>
        <taxon>Streptococcaceae</taxon>
        <taxon>Streptococcus</taxon>
    </lineage>
</organism>
<dbReference type="Proteomes" id="UP000005388">
    <property type="component" value="Unassembled WGS sequence"/>
</dbReference>
<dbReference type="InterPro" id="IPR009057">
    <property type="entry name" value="Homeodomain-like_sf"/>
</dbReference>
<dbReference type="Gene3D" id="1.10.10.60">
    <property type="entry name" value="Homeodomain-like"/>
    <property type="match status" value="2"/>
</dbReference>
<dbReference type="Pfam" id="PF12833">
    <property type="entry name" value="HTH_18"/>
    <property type="match status" value="1"/>
</dbReference>
<protein>
    <submittedName>
        <fullName evidence="5">AraC-like ligand binding domain protein</fullName>
    </submittedName>
</protein>
<evidence type="ECO:0000256" key="3">
    <source>
        <dbReference type="ARBA" id="ARBA00023163"/>
    </source>
</evidence>
<evidence type="ECO:0000313" key="5">
    <source>
        <dbReference type="EMBL" id="EHJ56462.1"/>
    </source>
</evidence>
<dbReference type="STRING" id="764291.STRUR_2029"/>
<evidence type="ECO:0000256" key="2">
    <source>
        <dbReference type="ARBA" id="ARBA00023125"/>
    </source>
</evidence>
<dbReference type="PANTHER" id="PTHR43280">
    <property type="entry name" value="ARAC-FAMILY TRANSCRIPTIONAL REGULATOR"/>
    <property type="match status" value="1"/>
</dbReference>
<dbReference type="InterPro" id="IPR020449">
    <property type="entry name" value="Tscrpt_reg_AraC-type_HTH"/>
</dbReference>
<dbReference type="InterPro" id="IPR018062">
    <property type="entry name" value="HTH_AraC-typ_CS"/>
</dbReference>
<dbReference type="eggNOG" id="COG2169">
    <property type="taxonomic scope" value="Bacteria"/>
</dbReference>
<dbReference type="InterPro" id="IPR018060">
    <property type="entry name" value="HTH_AraC"/>
</dbReference>
<evidence type="ECO:0000256" key="1">
    <source>
        <dbReference type="ARBA" id="ARBA00023015"/>
    </source>
</evidence>